<evidence type="ECO:0000313" key="2">
    <source>
        <dbReference type="EMBL" id="KRO04738.1"/>
    </source>
</evidence>
<feature type="domain" description="DUF4097" evidence="1">
    <location>
        <begin position="56"/>
        <end position="317"/>
    </location>
</feature>
<dbReference type="AlphaFoldDB" id="A0A0R2LZ61"/>
<dbReference type="EMBL" id="JQCA01000025">
    <property type="protein sequence ID" value="KRO04738.1"/>
    <property type="molecule type" value="Genomic_DNA"/>
</dbReference>
<evidence type="ECO:0000313" key="3">
    <source>
        <dbReference type="Proteomes" id="UP000051906"/>
    </source>
</evidence>
<evidence type="ECO:0000259" key="1">
    <source>
        <dbReference type="Pfam" id="PF13349"/>
    </source>
</evidence>
<dbReference type="InterPro" id="IPR025164">
    <property type="entry name" value="Toastrack_DUF4097"/>
</dbReference>
<proteinExistence type="predicted"/>
<reference evidence="2 3" key="1">
    <citation type="journal article" date="2015" name="Genome Announc.">
        <title>Expanding the biotechnology potential of lactobacilli through comparative genomics of 213 strains and associated genera.</title>
        <authorList>
            <person name="Sun Z."/>
            <person name="Harris H.M."/>
            <person name="McCann A."/>
            <person name="Guo C."/>
            <person name="Argimon S."/>
            <person name="Zhang W."/>
            <person name="Yang X."/>
            <person name="Jeffery I.B."/>
            <person name="Cooney J.C."/>
            <person name="Kagawa T.F."/>
            <person name="Liu W."/>
            <person name="Song Y."/>
            <person name="Salvetti E."/>
            <person name="Wrobel A."/>
            <person name="Rasinkangas P."/>
            <person name="Parkhill J."/>
            <person name="Rea M.C."/>
            <person name="O'Sullivan O."/>
            <person name="Ritari J."/>
            <person name="Douillard F.P."/>
            <person name="Paul Ross R."/>
            <person name="Yang R."/>
            <person name="Briner A.E."/>
            <person name="Felis G.E."/>
            <person name="de Vos W.M."/>
            <person name="Barrangou R."/>
            <person name="Klaenhammer T.R."/>
            <person name="Caufield P.W."/>
            <person name="Cui Y."/>
            <person name="Zhang H."/>
            <person name="O'Toole P.W."/>
        </authorList>
    </citation>
    <scope>NUCLEOTIDE SEQUENCE [LARGE SCALE GENOMIC DNA]</scope>
    <source>
        <strain evidence="2 3">DSM 22467</strain>
    </source>
</reference>
<dbReference type="PATRIC" id="fig|616990.3.peg.988"/>
<dbReference type="Pfam" id="PF13349">
    <property type="entry name" value="DUF4097"/>
    <property type="match status" value="1"/>
</dbReference>
<dbReference type="STRING" id="616990.IV54_GL000915"/>
<name>A0A0R2LZ61_9LACO</name>
<dbReference type="OrthoDB" id="2317492at2"/>
<gene>
    <name evidence="2" type="ORF">IV54_GL000915</name>
</gene>
<sequence>MKKSLKISLILMVLGAILLGIGWKNHGDKSVVWDHSSRGLKTLEHAKTSTNPGNYQRITIDSPASVTVKSGNTSRVTVSYVNHAQSTPKVKVAKGTLAITDGGSSDVSSITVFGKDHTFDKGGVLVTVPRGKQLKDITVKQGSGSISLRGLTADNVKVANADDVSMMDLRVKNGVSVDSSNGDVWASQLRAKRLSVVTIDGDTGISSSHLTGKDNRLDSGSGDIRLSETTLGGGRISTDDGDVHLQDNHLKGQLKTETGDGDIRATVPTSAGLKVTNADDDMGDITIWGRSRHSGFRLAPKAAAQYVLHAEDGDITVGKQGSASAD</sequence>
<organism evidence="2 3">
    <name type="scientific">Levilactobacillus paucivorans</name>
    <dbReference type="NCBI Taxonomy" id="616990"/>
    <lineage>
        <taxon>Bacteria</taxon>
        <taxon>Bacillati</taxon>
        <taxon>Bacillota</taxon>
        <taxon>Bacilli</taxon>
        <taxon>Lactobacillales</taxon>
        <taxon>Lactobacillaceae</taxon>
        <taxon>Levilactobacillus</taxon>
    </lineage>
</organism>
<accession>A0A0R2LZ61</accession>
<comment type="caution">
    <text evidence="2">The sequence shown here is derived from an EMBL/GenBank/DDBJ whole genome shotgun (WGS) entry which is preliminary data.</text>
</comment>
<dbReference type="RefSeq" id="WP_057877750.1">
    <property type="nucleotide sequence ID" value="NZ_JQCA01000025.1"/>
</dbReference>
<dbReference type="Proteomes" id="UP000051906">
    <property type="component" value="Unassembled WGS sequence"/>
</dbReference>
<keyword evidence="3" id="KW-1185">Reference proteome</keyword>
<protein>
    <recommendedName>
        <fullName evidence="1">DUF4097 domain-containing protein</fullName>
    </recommendedName>
</protein>